<feature type="domain" description="Signal transduction histidine kinase subgroup 3 dimerisation and phosphoacceptor" evidence="10">
    <location>
        <begin position="177"/>
        <end position="238"/>
    </location>
</feature>
<evidence type="ECO:0000256" key="2">
    <source>
        <dbReference type="ARBA" id="ARBA00012438"/>
    </source>
</evidence>
<evidence type="ECO:0000259" key="9">
    <source>
        <dbReference type="Pfam" id="PF02518"/>
    </source>
</evidence>
<evidence type="ECO:0000256" key="1">
    <source>
        <dbReference type="ARBA" id="ARBA00000085"/>
    </source>
</evidence>
<dbReference type="Gene3D" id="3.30.565.10">
    <property type="entry name" value="Histidine kinase-like ATPase, C-terminal domain"/>
    <property type="match status" value="1"/>
</dbReference>
<comment type="catalytic activity">
    <reaction evidence="1">
        <text>ATP + protein L-histidine = ADP + protein N-phospho-L-histidine.</text>
        <dbReference type="EC" id="2.7.13.3"/>
    </reaction>
</comment>
<evidence type="ECO:0000313" key="12">
    <source>
        <dbReference type="Proteomes" id="UP000190951"/>
    </source>
</evidence>
<accession>A0A1S8LQJ7</accession>
<keyword evidence="3" id="KW-0597">Phosphoprotein</keyword>
<evidence type="ECO:0000256" key="6">
    <source>
        <dbReference type="ARBA" id="ARBA00022777"/>
    </source>
</evidence>
<dbReference type="CDD" id="cd16917">
    <property type="entry name" value="HATPase_UhpB-NarQ-NarX-like"/>
    <property type="match status" value="1"/>
</dbReference>
<dbReference type="GO" id="GO:0000155">
    <property type="term" value="F:phosphorelay sensor kinase activity"/>
    <property type="evidence" value="ECO:0007669"/>
    <property type="project" value="InterPro"/>
</dbReference>
<dbReference type="InterPro" id="IPR050482">
    <property type="entry name" value="Sensor_HK_TwoCompSys"/>
</dbReference>
<evidence type="ECO:0000256" key="8">
    <source>
        <dbReference type="ARBA" id="ARBA00023012"/>
    </source>
</evidence>
<dbReference type="InterPro" id="IPR003594">
    <property type="entry name" value="HATPase_dom"/>
</dbReference>
<dbReference type="Pfam" id="PF07730">
    <property type="entry name" value="HisKA_3"/>
    <property type="match status" value="1"/>
</dbReference>
<keyword evidence="5" id="KW-0547">Nucleotide-binding</keyword>
<protein>
    <recommendedName>
        <fullName evidence="2">histidine kinase</fullName>
        <ecNumber evidence="2">2.7.13.3</ecNumber>
    </recommendedName>
</protein>
<dbReference type="PANTHER" id="PTHR24421">
    <property type="entry name" value="NITRATE/NITRITE SENSOR PROTEIN NARX-RELATED"/>
    <property type="match status" value="1"/>
</dbReference>
<keyword evidence="6" id="KW-0418">Kinase</keyword>
<evidence type="ECO:0000256" key="3">
    <source>
        <dbReference type="ARBA" id="ARBA00022553"/>
    </source>
</evidence>
<dbReference type="AlphaFoldDB" id="A0A1S8LQJ7"/>
<gene>
    <name evidence="11" type="ORF">CROST_013070</name>
</gene>
<dbReference type="EMBL" id="CP096983">
    <property type="protein sequence ID" value="URZ10597.1"/>
    <property type="molecule type" value="Genomic_DNA"/>
</dbReference>
<dbReference type="GO" id="GO:0005524">
    <property type="term" value="F:ATP binding"/>
    <property type="evidence" value="ECO:0007669"/>
    <property type="project" value="UniProtKB-KW"/>
</dbReference>
<evidence type="ECO:0000313" key="11">
    <source>
        <dbReference type="EMBL" id="URZ10597.1"/>
    </source>
</evidence>
<dbReference type="SUPFAM" id="SSF55874">
    <property type="entry name" value="ATPase domain of HSP90 chaperone/DNA topoisomerase II/histidine kinase"/>
    <property type="match status" value="1"/>
</dbReference>
<keyword evidence="7" id="KW-0067">ATP-binding</keyword>
<dbReference type="Proteomes" id="UP000190951">
    <property type="component" value="Chromosome"/>
</dbReference>
<dbReference type="PANTHER" id="PTHR24421:SF10">
    <property type="entry name" value="NITRATE_NITRITE SENSOR PROTEIN NARQ"/>
    <property type="match status" value="1"/>
</dbReference>
<keyword evidence="8" id="KW-0902">Two-component regulatory system</keyword>
<evidence type="ECO:0000256" key="4">
    <source>
        <dbReference type="ARBA" id="ARBA00022679"/>
    </source>
</evidence>
<proteinExistence type="predicted"/>
<dbReference type="EC" id="2.7.13.3" evidence="2"/>
<dbReference type="GO" id="GO:0016020">
    <property type="term" value="C:membrane"/>
    <property type="evidence" value="ECO:0007669"/>
    <property type="project" value="InterPro"/>
</dbReference>
<dbReference type="Pfam" id="PF02518">
    <property type="entry name" value="HATPase_c"/>
    <property type="match status" value="1"/>
</dbReference>
<evidence type="ECO:0000256" key="7">
    <source>
        <dbReference type="ARBA" id="ARBA00022840"/>
    </source>
</evidence>
<keyword evidence="12" id="KW-1185">Reference proteome</keyword>
<evidence type="ECO:0000259" key="10">
    <source>
        <dbReference type="Pfam" id="PF07730"/>
    </source>
</evidence>
<dbReference type="Gene3D" id="1.20.5.1930">
    <property type="match status" value="1"/>
</dbReference>
<dbReference type="STRING" id="84029.CROST_33400"/>
<dbReference type="GO" id="GO:0046983">
    <property type="term" value="F:protein dimerization activity"/>
    <property type="evidence" value="ECO:0007669"/>
    <property type="project" value="InterPro"/>
</dbReference>
<dbReference type="InterPro" id="IPR011712">
    <property type="entry name" value="Sig_transdc_His_kin_sub3_dim/P"/>
</dbReference>
<keyword evidence="4" id="KW-0808">Transferase</keyword>
<sequence>MKLINKISTSKLVRLAASIALIFFYHKLFKNLNLVTSLILFFILFLEIFLLLTKETWWSNIKYIIFYFLIISLAVISKFSYNTDTSTILYPAIWILGSLERKYDKLSMLLASLITIIIFLMSPISYLSFQSLFALIGIFFGIRSIKIRKEAYKKLEEAHSELLQSSVTSMKYAALEERTRLSREIHDGIGHQLTSLIVQLQALDLMLPNDPKEASKLVSQLLQISRNAMTEVRIAVKEWSDDEMGLGLIALKGLISQTQARSSIQFSFCEDSEISEWSMETSTVLYRILQESLTNILRHSNANSAQIHINEINNNIILSISDDGKYIGNTPLKSGFGIIGIVNRCESLGGTCSITPNSPHGLKVQVIIPYNSTNYKE</sequence>
<evidence type="ECO:0000256" key="5">
    <source>
        <dbReference type="ARBA" id="ARBA00022741"/>
    </source>
</evidence>
<dbReference type="InterPro" id="IPR036890">
    <property type="entry name" value="HATPase_C_sf"/>
</dbReference>
<reference evidence="11 12" key="1">
    <citation type="submission" date="2022-04" db="EMBL/GenBank/DDBJ databases">
        <title>Genome sequence of C. roseum typestrain.</title>
        <authorList>
            <person name="Poehlein A."/>
            <person name="Schoch T."/>
            <person name="Duerre P."/>
            <person name="Daniel R."/>
        </authorList>
    </citation>
    <scope>NUCLEOTIDE SEQUENCE [LARGE SCALE GENOMIC DNA]</scope>
    <source>
        <strain evidence="11 12">DSM 7320</strain>
    </source>
</reference>
<dbReference type="KEGG" id="crw:CROST_013070"/>
<organism evidence="11 12">
    <name type="scientific">Clostridium felsineum</name>
    <dbReference type="NCBI Taxonomy" id="36839"/>
    <lineage>
        <taxon>Bacteria</taxon>
        <taxon>Bacillati</taxon>
        <taxon>Bacillota</taxon>
        <taxon>Clostridia</taxon>
        <taxon>Eubacteriales</taxon>
        <taxon>Clostridiaceae</taxon>
        <taxon>Clostridium</taxon>
    </lineage>
</organism>
<name>A0A1S8LQJ7_9CLOT</name>
<feature type="domain" description="Histidine kinase/HSP90-like ATPase" evidence="9">
    <location>
        <begin position="283"/>
        <end position="370"/>
    </location>
</feature>